<evidence type="ECO:0000313" key="3">
    <source>
        <dbReference type="EMBL" id="GEO11859.1"/>
    </source>
</evidence>
<feature type="domain" description="SnoaL-like" evidence="2">
    <location>
        <begin position="37"/>
        <end position="148"/>
    </location>
</feature>
<accession>A0A512BIQ6</accession>
<feature type="signal peptide" evidence="1">
    <location>
        <begin position="1"/>
        <end position="24"/>
    </location>
</feature>
<dbReference type="AlphaFoldDB" id="A0A512BIQ6"/>
<feature type="chain" id="PRO_5021844723" description="SnoaL-like domain-containing protein" evidence="1">
    <location>
        <begin position="25"/>
        <end position="158"/>
    </location>
</feature>
<protein>
    <recommendedName>
        <fullName evidence="2">SnoaL-like domain-containing protein</fullName>
    </recommendedName>
</protein>
<sequence>MKKYLKTFLSLGLCLSFSYSFSQAKADTAKANKEALTTFNDYLAAYKENDMSKAISYFSNSKDFLILTNGKAANYEEFTASARTFSSQIKKHVLRYDTIYIRNIDPNAVLIMGPLHESVTDTNDRQFELDVTASILMLKREGQWKITYVTQVVQLKSN</sequence>
<dbReference type="SUPFAM" id="SSF54427">
    <property type="entry name" value="NTF2-like"/>
    <property type="match status" value="1"/>
</dbReference>
<evidence type="ECO:0000259" key="2">
    <source>
        <dbReference type="Pfam" id="PF13474"/>
    </source>
</evidence>
<evidence type="ECO:0000256" key="1">
    <source>
        <dbReference type="SAM" id="SignalP"/>
    </source>
</evidence>
<dbReference type="RefSeq" id="WP_147205991.1">
    <property type="nucleotide sequence ID" value="NZ_BJYT01000030.1"/>
</dbReference>
<dbReference type="InterPro" id="IPR037401">
    <property type="entry name" value="SnoaL-like"/>
</dbReference>
<dbReference type="Gene3D" id="3.10.450.50">
    <property type="match status" value="1"/>
</dbReference>
<name>A0A512BIQ6_9BACT</name>
<proteinExistence type="predicted"/>
<dbReference type="Proteomes" id="UP000321513">
    <property type="component" value="Unassembled WGS sequence"/>
</dbReference>
<gene>
    <name evidence="3" type="ORF">SAE01_43550</name>
</gene>
<keyword evidence="1" id="KW-0732">Signal</keyword>
<dbReference type="Pfam" id="PF13474">
    <property type="entry name" value="SnoaL_3"/>
    <property type="match status" value="1"/>
</dbReference>
<keyword evidence="4" id="KW-1185">Reference proteome</keyword>
<evidence type="ECO:0000313" key="4">
    <source>
        <dbReference type="Proteomes" id="UP000321513"/>
    </source>
</evidence>
<dbReference type="EMBL" id="BJYT01000030">
    <property type="protein sequence ID" value="GEO11859.1"/>
    <property type="molecule type" value="Genomic_DNA"/>
</dbReference>
<comment type="caution">
    <text evidence="3">The sequence shown here is derived from an EMBL/GenBank/DDBJ whole genome shotgun (WGS) entry which is preliminary data.</text>
</comment>
<organism evidence="3 4">
    <name type="scientific">Segetibacter aerophilus</name>
    <dbReference type="NCBI Taxonomy" id="670293"/>
    <lineage>
        <taxon>Bacteria</taxon>
        <taxon>Pseudomonadati</taxon>
        <taxon>Bacteroidota</taxon>
        <taxon>Chitinophagia</taxon>
        <taxon>Chitinophagales</taxon>
        <taxon>Chitinophagaceae</taxon>
        <taxon>Segetibacter</taxon>
    </lineage>
</organism>
<reference evidence="3 4" key="1">
    <citation type="submission" date="2019-07" db="EMBL/GenBank/DDBJ databases">
        <title>Whole genome shotgun sequence of Segetibacter aerophilus NBRC 106135.</title>
        <authorList>
            <person name="Hosoyama A."/>
            <person name="Uohara A."/>
            <person name="Ohji S."/>
            <person name="Ichikawa N."/>
        </authorList>
    </citation>
    <scope>NUCLEOTIDE SEQUENCE [LARGE SCALE GENOMIC DNA]</scope>
    <source>
        <strain evidence="3 4">NBRC 106135</strain>
    </source>
</reference>
<dbReference type="InterPro" id="IPR032710">
    <property type="entry name" value="NTF2-like_dom_sf"/>
</dbReference>